<dbReference type="InterPro" id="IPR041160">
    <property type="entry name" value="LD_cluster2"/>
</dbReference>
<evidence type="ECO:0000313" key="1">
    <source>
        <dbReference type="EMBL" id="SDX96071.1"/>
    </source>
</evidence>
<sequence>MTTLKGRSVALSVSDAPDRARLGLPAREVDRALFSICTVLVRAGAKIVYAGNLDPKGLTFSMFRHLTGAYATAHGASFVHIVPEPILRSASFDGLVSALREGAAVVETLIHIEDDLLPIRAVEDGLRIGKGQSRIRLYDDAQFRNWLNERNTVDGVTAFSLARKAMTDVSDARVLLGGKMGLLNDPSDAYQGAMPGIVEEAILALEAGLPCVPLGAFGGAARDVAIALNLLDQSKRVPRGEQLPTYGPSLEQVAALRDSIPGTLRPILAELADDDRGEPMAYEVAHTLERWLS</sequence>
<dbReference type="Proteomes" id="UP000198539">
    <property type="component" value="Unassembled WGS sequence"/>
</dbReference>
<accession>A0A1H3FYK0</accession>
<dbReference type="EMBL" id="FNOM01000054">
    <property type="protein sequence ID" value="SDX96071.1"/>
    <property type="molecule type" value="Genomic_DNA"/>
</dbReference>
<evidence type="ECO:0000313" key="2">
    <source>
        <dbReference type="Proteomes" id="UP000198539"/>
    </source>
</evidence>
<dbReference type="OrthoDB" id="8364978at2"/>
<gene>
    <name evidence="1" type="ORF">SAMN04488238_1542</name>
</gene>
<keyword evidence="2" id="KW-1185">Reference proteome</keyword>
<dbReference type="AlphaFoldDB" id="A0A1H3FYK0"/>
<proteinExistence type="predicted"/>
<dbReference type="Pfam" id="PF18163">
    <property type="entry name" value="LD_cluster2"/>
    <property type="match status" value="1"/>
</dbReference>
<reference evidence="1 2" key="1">
    <citation type="submission" date="2016-10" db="EMBL/GenBank/DDBJ databases">
        <authorList>
            <person name="de Groot N.N."/>
        </authorList>
    </citation>
    <scope>NUCLEOTIDE SEQUENCE [LARGE SCALE GENOMIC DNA]</scope>
    <source>
        <strain evidence="1 2">CGMCC 1.8894</strain>
    </source>
</reference>
<name>A0A1H3FYK0_9RHOB</name>
<protein>
    <submittedName>
        <fullName evidence="1">Uncharacterized protein</fullName>
    </submittedName>
</protein>
<dbReference type="RefSeq" id="WP_143033593.1">
    <property type="nucleotide sequence ID" value="NZ_CP061500.1"/>
</dbReference>
<organism evidence="1 2">
    <name type="scientific">Roseicitreum antarcticum</name>
    <dbReference type="NCBI Taxonomy" id="564137"/>
    <lineage>
        <taxon>Bacteria</taxon>
        <taxon>Pseudomonadati</taxon>
        <taxon>Pseudomonadota</taxon>
        <taxon>Alphaproteobacteria</taxon>
        <taxon>Rhodobacterales</taxon>
        <taxon>Paracoccaceae</taxon>
        <taxon>Roseicitreum</taxon>
    </lineage>
</organism>